<proteinExistence type="inferred from homology"/>
<keyword evidence="6 7" id="KW-0072">Autophagy</keyword>
<dbReference type="InterPro" id="IPR007242">
    <property type="entry name" value="Atg12"/>
</dbReference>
<evidence type="ECO:0000256" key="7">
    <source>
        <dbReference type="RuleBase" id="RU361201"/>
    </source>
</evidence>
<dbReference type="InterPro" id="IPR029071">
    <property type="entry name" value="Ubiquitin-like_domsf"/>
</dbReference>
<evidence type="ECO:0000256" key="6">
    <source>
        <dbReference type="ARBA" id="ARBA00023006"/>
    </source>
</evidence>
<evidence type="ECO:0000256" key="2">
    <source>
        <dbReference type="ARBA" id="ARBA00011288"/>
    </source>
</evidence>
<comment type="function">
    <text evidence="7">Ubiquitin-like protein involved in cytoplasm to vacuole transport (Cvt), autophagy vesicles formation, mitophagy, and nucleophagy.</text>
</comment>
<dbReference type="FunFam" id="3.10.20.90:FF:000150">
    <property type="entry name" value="Ubiquitin-like protein ATG12"/>
    <property type="match status" value="1"/>
</dbReference>
<comment type="similarity">
    <text evidence="1 7">Belongs to the ATG12 family.</text>
</comment>
<dbReference type="GO" id="GO:0034274">
    <property type="term" value="C:Atg12-Atg5-Atg16 complex"/>
    <property type="evidence" value="ECO:0007669"/>
    <property type="project" value="TreeGrafter"/>
</dbReference>
<evidence type="ECO:0000256" key="4">
    <source>
        <dbReference type="ARBA" id="ARBA00022499"/>
    </source>
</evidence>
<keyword evidence="10" id="KW-1185">Reference proteome</keyword>
<dbReference type="GO" id="GO:0000422">
    <property type="term" value="P:autophagy of mitochondrion"/>
    <property type="evidence" value="ECO:0007669"/>
    <property type="project" value="TreeGrafter"/>
</dbReference>
<gene>
    <name evidence="9" type="primary">atg12</name>
    <name evidence="9" type="ORF">H4R34_003706</name>
</gene>
<comment type="subcellular location">
    <subcellularLocation>
        <location evidence="7">Preautophagosomal structure membrane</location>
        <topology evidence="7">Peripheral membrane protein</topology>
    </subcellularLocation>
</comment>
<feature type="region of interest" description="Disordered" evidence="8">
    <location>
        <begin position="1"/>
        <end position="30"/>
    </location>
</feature>
<dbReference type="GO" id="GO:0034045">
    <property type="term" value="C:phagophore assembly site membrane"/>
    <property type="evidence" value="ECO:0007669"/>
    <property type="project" value="UniProtKB-SubCell"/>
</dbReference>
<dbReference type="GO" id="GO:0000045">
    <property type="term" value="P:autophagosome assembly"/>
    <property type="evidence" value="ECO:0007669"/>
    <property type="project" value="InterPro"/>
</dbReference>
<dbReference type="Proteomes" id="UP001151582">
    <property type="component" value="Unassembled WGS sequence"/>
</dbReference>
<comment type="subunit">
    <text evidence="2 7">Forms a conjugate with ATG5.</text>
</comment>
<dbReference type="OrthoDB" id="10003551at2759"/>
<keyword evidence="7" id="KW-0653">Protein transport</keyword>
<accession>A0A9W8AZI3</accession>
<evidence type="ECO:0000256" key="8">
    <source>
        <dbReference type="SAM" id="MobiDB-lite"/>
    </source>
</evidence>
<dbReference type="EMBL" id="JANBQB010000372">
    <property type="protein sequence ID" value="KAJ1977128.1"/>
    <property type="molecule type" value="Genomic_DNA"/>
</dbReference>
<sequence length="130" mass="14439">MDQRPDSDETAQPQPPPAISPPTSQLGAKPPPAKVIIRFKAVGNAPILKRNFFKINSALKFQAIIMFLRKELSYKPSDPLGFIDAITMTQFVYISSAFSPAPDETIENLYRCFETEGQLIVNYCTTAAWG</sequence>
<dbReference type="SUPFAM" id="SSF54236">
    <property type="entry name" value="Ubiquitin-like"/>
    <property type="match status" value="1"/>
</dbReference>
<dbReference type="GO" id="GO:0019776">
    <property type="term" value="F:Atg8-family ligase activity"/>
    <property type="evidence" value="ECO:0007669"/>
    <property type="project" value="TreeGrafter"/>
</dbReference>
<name>A0A9W8AZI3_9FUNG</name>
<keyword evidence="7" id="KW-0813">Transport</keyword>
<comment type="caution">
    <text evidence="9">The sequence shown here is derived from an EMBL/GenBank/DDBJ whole genome shotgun (WGS) entry which is preliminary data.</text>
</comment>
<dbReference type="AlphaFoldDB" id="A0A9W8AZI3"/>
<dbReference type="PANTHER" id="PTHR13385">
    <property type="entry name" value="AUTOPHAGY PROTEIN 12"/>
    <property type="match status" value="1"/>
</dbReference>
<dbReference type="GO" id="GO:0015031">
    <property type="term" value="P:protein transport"/>
    <property type="evidence" value="ECO:0007669"/>
    <property type="project" value="UniProtKB-KW"/>
</dbReference>
<evidence type="ECO:0000313" key="9">
    <source>
        <dbReference type="EMBL" id="KAJ1977128.1"/>
    </source>
</evidence>
<evidence type="ECO:0000256" key="5">
    <source>
        <dbReference type="ARBA" id="ARBA00022786"/>
    </source>
</evidence>
<evidence type="ECO:0000256" key="1">
    <source>
        <dbReference type="ARBA" id="ARBA00007778"/>
    </source>
</evidence>
<reference evidence="9" key="1">
    <citation type="submission" date="2022-07" db="EMBL/GenBank/DDBJ databases">
        <title>Phylogenomic reconstructions and comparative analyses of Kickxellomycotina fungi.</title>
        <authorList>
            <person name="Reynolds N.K."/>
            <person name="Stajich J.E."/>
            <person name="Barry K."/>
            <person name="Grigoriev I.V."/>
            <person name="Crous P."/>
            <person name="Smith M.E."/>
        </authorList>
    </citation>
    <scope>NUCLEOTIDE SEQUENCE</scope>
    <source>
        <strain evidence="9">RSA 567</strain>
    </source>
</reference>
<evidence type="ECO:0000313" key="10">
    <source>
        <dbReference type="Proteomes" id="UP001151582"/>
    </source>
</evidence>
<organism evidence="9 10">
    <name type="scientific">Dimargaris verticillata</name>
    <dbReference type="NCBI Taxonomy" id="2761393"/>
    <lineage>
        <taxon>Eukaryota</taxon>
        <taxon>Fungi</taxon>
        <taxon>Fungi incertae sedis</taxon>
        <taxon>Zoopagomycota</taxon>
        <taxon>Kickxellomycotina</taxon>
        <taxon>Dimargaritomycetes</taxon>
        <taxon>Dimargaritales</taxon>
        <taxon>Dimargaritaceae</taxon>
        <taxon>Dimargaris</taxon>
    </lineage>
</organism>
<keyword evidence="4 7" id="KW-1017">Isopeptide bond</keyword>
<dbReference type="GO" id="GO:0097352">
    <property type="term" value="P:autophagosome maturation"/>
    <property type="evidence" value="ECO:0007669"/>
    <property type="project" value="TreeGrafter"/>
</dbReference>
<keyword evidence="5 7" id="KW-0833">Ubl conjugation pathway</keyword>
<evidence type="ECO:0000256" key="3">
    <source>
        <dbReference type="ARBA" id="ARBA00015875"/>
    </source>
</evidence>
<dbReference type="Gene3D" id="3.10.20.90">
    <property type="entry name" value="Phosphatidylinositol 3-kinase Catalytic Subunit, Chain A, domain 1"/>
    <property type="match status" value="1"/>
</dbReference>
<keyword evidence="7" id="KW-0472">Membrane</keyword>
<dbReference type="GO" id="GO:0034727">
    <property type="term" value="P:piecemeal microautophagy of the nucleus"/>
    <property type="evidence" value="ECO:0007669"/>
    <property type="project" value="TreeGrafter"/>
</dbReference>
<dbReference type="PANTHER" id="PTHR13385:SF0">
    <property type="entry name" value="UBIQUITIN-LIKE PROTEIN ATG12"/>
    <property type="match status" value="1"/>
</dbReference>
<protein>
    <recommendedName>
        <fullName evidence="3 7">Ubiquitin-like protein ATG12</fullName>
    </recommendedName>
</protein>
<dbReference type="GO" id="GO:0000421">
    <property type="term" value="C:autophagosome membrane"/>
    <property type="evidence" value="ECO:0007669"/>
    <property type="project" value="TreeGrafter"/>
</dbReference>
<dbReference type="Pfam" id="PF04110">
    <property type="entry name" value="APG12"/>
    <property type="match status" value="1"/>
</dbReference>
<dbReference type="CDD" id="cd01612">
    <property type="entry name" value="Ubl_ATG12"/>
    <property type="match status" value="1"/>
</dbReference>
<dbReference type="GO" id="GO:0061723">
    <property type="term" value="P:glycophagy"/>
    <property type="evidence" value="ECO:0007669"/>
    <property type="project" value="TreeGrafter"/>
</dbReference>